<keyword evidence="3" id="KW-1185">Reference proteome</keyword>
<dbReference type="HOGENOM" id="CLU_160410_0_0_1"/>
<dbReference type="InterPro" id="IPR046522">
    <property type="entry name" value="DUF6699"/>
</dbReference>
<dbReference type="Pfam" id="PF20415">
    <property type="entry name" value="DUF6699"/>
    <property type="match status" value="1"/>
</dbReference>
<dbReference type="STRING" id="765257.A0A0C9Y033"/>
<dbReference type="EMBL" id="KN833813">
    <property type="protein sequence ID" value="KIK18105.1"/>
    <property type="molecule type" value="Genomic_DNA"/>
</dbReference>
<sequence>EPVTFPASDRIVVSCDQIGVIGQLWGPIVIKRPGGRSITIHDLLTGIYAFFQRHLMRAEVERISALGEDNYRSLVDAYRWRTTERELGVLRDWEWREGMRRVDCLGEGRWWWGVWVTYPYHDDNIDGDNSDGMPWRLNLGLVS</sequence>
<evidence type="ECO:0000313" key="3">
    <source>
        <dbReference type="Proteomes" id="UP000054018"/>
    </source>
</evidence>
<protein>
    <recommendedName>
        <fullName evidence="1">DUF6699 domain-containing protein</fullName>
    </recommendedName>
</protein>
<gene>
    <name evidence="2" type="ORF">PISMIDRAFT_31945</name>
</gene>
<name>A0A0C9Y033_9AGAM</name>
<evidence type="ECO:0000313" key="2">
    <source>
        <dbReference type="EMBL" id="KIK18105.1"/>
    </source>
</evidence>
<feature type="non-terminal residue" evidence="2">
    <location>
        <position position="1"/>
    </location>
</feature>
<reference evidence="2 3" key="1">
    <citation type="submission" date="2014-04" db="EMBL/GenBank/DDBJ databases">
        <authorList>
            <consortium name="DOE Joint Genome Institute"/>
            <person name="Kuo A."/>
            <person name="Kohler A."/>
            <person name="Costa M.D."/>
            <person name="Nagy L.G."/>
            <person name="Floudas D."/>
            <person name="Copeland A."/>
            <person name="Barry K.W."/>
            <person name="Cichocki N."/>
            <person name="Veneault-Fourrey C."/>
            <person name="LaButti K."/>
            <person name="Lindquist E.A."/>
            <person name="Lipzen A."/>
            <person name="Lundell T."/>
            <person name="Morin E."/>
            <person name="Murat C."/>
            <person name="Sun H."/>
            <person name="Tunlid A."/>
            <person name="Henrissat B."/>
            <person name="Grigoriev I.V."/>
            <person name="Hibbett D.S."/>
            <person name="Martin F."/>
            <person name="Nordberg H.P."/>
            <person name="Cantor M.N."/>
            <person name="Hua S.X."/>
        </authorList>
    </citation>
    <scope>NUCLEOTIDE SEQUENCE [LARGE SCALE GENOMIC DNA]</scope>
    <source>
        <strain evidence="2 3">441</strain>
    </source>
</reference>
<accession>A0A0C9Y033</accession>
<organism evidence="2 3">
    <name type="scientific">Pisolithus microcarpus 441</name>
    <dbReference type="NCBI Taxonomy" id="765257"/>
    <lineage>
        <taxon>Eukaryota</taxon>
        <taxon>Fungi</taxon>
        <taxon>Dikarya</taxon>
        <taxon>Basidiomycota</taxon>
        <taxon>Agaricomycotina</taxon>
        <taxon>Agaricomycetes</taxon>
        <taxon>Agaricomycetidae</taxon>
        <taxon>Boletales</taxon>
        <taxon>Sclerodermatineae</taxon>
        <taxon>Pisolithaceae</taxon>
        <taxon>Pisolithus</taxon>
    </lineage>
</organism>
<dbReference type="Proteomes" id="UP000054018">
    <property type="component" value="Unassembled WGS sequence"/>
</dbReference>
<proteinExistence type="predicted"/>
<reference evidence="3" key="2">
    <citation type="submission" date="2015-01" db="EMBL/GenBank/DDBJ databases">
        <title>Evolutionary Origins and Diversification of the Mycorrhizal Mutualists.</title>
        <authorList>
            <consortium name="DOE Joint Genome Institute"/>
            <consortium name="Mycorrhizal Genomics Consortium"/>
            <person name="Kohler A."/>
            <person name="Kuo A."/>
            <person name="Nagy L.G."/>
            <person name="Floudas D."/>
            <person name="Copeland A."/>
            <person name="Barry K.W."/>
            <person name="Cichocki N."/>
            <person name="Veneault-Fourrey C."/>
            <person name="LaButti K."/>
            <person name="Lindquist E.A."/>
            <person name="Lipzen A."/>
            <person name="Lundell T."/>
            <person name="Morin E."/>
            <person name="Murat C."/>
            <person name="Riley R."/>
            <person name="Ohm R."/>
            <person name="Sun H."/>
            <person name="Tunlid A."/>
            <person name="Henrissat B."/>
            <person name="Grigoriev I.V."/>
            <person name="Hibbett D.S."/>
            <person name="Martin F."/>
        </authorList>
    </citation>
    <scope>NUCLEOTIDE SEQUENCE [LARGE SCALE GENOMIC DNA]</scope>
    <source>
        <strain evidence="3">441</strain>
    </source>
</reference>
<dbReference type="OrthoDB" id="3241567at2759"/>
<dbReference type="AlphaFoldDB" id="A0A0C9Y033"/>
<evidence type="ECO:0000259" key="1">
    <source>
        <dbReference type="Pfam" id="PF20415"/>
    </source>
</evidence>
<feature type="non-terminal residue" evidence="2">
    <location>
        <position position="143"/>
    </location>
</feature>
<feature type="domain" description="DUF6699" evidence="1">
    <location>
        <begin position="1"/>
        <end position="118"/>
    </location>
</feature>